<organism evidence="2 3">
    <name type="scientific">Pedobacter paludis</name>
    <dbReference type="NCBI Taxonomy" id="2203212"/>
    <lineage>
        <taxon>Bacteria</taxon>
        <taxon>Pseudomonadati</taxon>
        <taxon>Bacteroidota</taxon>
        <taxon>Sphingobacteriia</taxon>
        <taxon>Sphingobacteriales</taxon>
        <taxon>Sphingobacteriaceae</taxon>
        <taxon>Pedobacter</taxon>
    </lineage>
</organism>
<keyword evidence="2" id="KW-0255">Endonuclease</keyword>
<dbReference type="RefSeq" id="WP_109930240.1">
    <property type="nucleotide sequence ID" value="NZ_QGNY01000004.1"/>
</dbReference>
<accession>A0A317EYC1</accession>
<reference evidence="3" key="1">
    <citation type="submission" date="2018-05" db="EMBL/GenBank/DDBJ databases">
        <title>Pedobacter paludis sp. nov., isolated from wetland soil.</title>
        <authorList>
            <person name="Zhang Y."/>
        </authorList>
    </citation>
    <scope>NUCLEOTIDE SEQUENCE [LARGE SCALE GENOMIC DNA]</scope>
    <source>
        <strain evidence="3">R-8</strain>
    </source>
</reference>
<evidence type="ECO:0000313" key="2">
    <source>
        <dbReference type="EMBL" id="PWS31402.1"/>
    </source>
</evidence>
<keyword evidence="3" id="KW-1185">Reference proteome</keyword>
<dbReference type="InterPro" id="IPR008538">
    <property type="entry name" value="Uma2"/>
</dbReference>
<name>A0A317EYC1_9SPHI</name>
<dbReference type="Pfam" id="PF05685">
    <property type="entry name" value="Uma2"/>
    <property type="match status" value="1"/>
</dbReference>
<dbReference type="InterPro" id="IPR012296">
    <property type="entry name" value="Nuclease_put_TT1808"/>
</dbReference>
<dbReference type="PANTHER" id="PTHR36558:SF1">
    <property type="entry name" value="RESTRICTION ENDONUCLEASE DOMAIN-CONTAINING PROTEIN-RELATED"/>
    <property type="match status" value="1"/>
</dbReference>
<dbReference type="PANTHER" id="PTHR36558">
    <property type="entry name" value="GLR1098 PROTEIN"/>
    <property type="match status" value="1"/>
</dbReference>
<dbReference type="AlphaFoldDB" id="A0A317EYC1"/>
<dbReference type="SUPFAM" id="SSF52980">
    <property type="entry name" value="Restriction endonuclease-like"/>
    <property type="match status" value="1"/>
</dbReference>
<dbReference type="Gene3D" id="3.90.1570.10">
    <property type="entry name" value="tt1808, chain A"/>
    <property type="match status" value="1"/>
</dbReference>
<dbReference type="EMBL" id="QGNY01000004">
    <property type="protein sequence ID" value="PWS31402.1"/>
    <property type="molecule type" value="Genomic_DNA"/>
</dbReference>
<sequence length="216" mass="25259">MDELINEPAVEYQKRRFTIEEYLELENASQQKHEYFQGEIFPLHREESFSDVNSMSGASFNHNLIFSNVFSFVATKLNGSKCIPFGSDMRLNIPENTLFTYPDISIYCNEIKHLEEDENTALLPTVIIEILSPSTKEYDRGNKFKLYRDIPSLKEYILIDSESISVEAFYINENQNWELKESKEMTNVLTFVSLGFKIQLKDIYYRVHFASKTTAR</sequence>
<dbReference type="CDD" id="cd06260">
    <property type="entry name" value="DUF820-like"/>
    <property type="match status" value="1"/>
</dbReference>
<evidence type="ECO:0000259" key="1">
    <source>
        <dbReference type="Pfam" id="PF05685"/>
    </source>
</evidence>
<keyword evidence="2" id="KW-0540">Nuclease</keyword>
<protein>
    <submittedName>
        <fullName evidence="2">Uma2 family endonuclease</fullName>
    </submittedName>
</protein>
<dbReference type="InterPro" id="IPR011335">
    <property type="entry name" value="Restrct_endonuc-II-like"/>
</dbReference>
<dbReference type="GO" id="GO:0004519">
    <property type="term" value="F:endonuclease activity"/>
    <property type="evidence" value="ECO:0007669"/>
    <property type="project" value="UniProtKB-KW"/>
</dbReference>
<proteinExistence type="predicted"/>
<evidence type="ECO:0000313" key="3">
    <source>
        <dbReference type="Proteomes" id="UP000245391"/>
    </source>
</evidence>
<dbReference type="Proteomes" id="UP000245391">
    <property type="component" value="Unassembled WGS sequence"/>
</dbReference>
<dbReference type="OrthoDB" id="668969at2"/>
<gene>
    <name evidence="2" type="ORF">DF947_12430</name>
</gene>
<keyword evidence="2" id="KW-0378">Hydrolase</keyword>
<feature type="domain" description="Putative restriction endonuclease" evidence="1">
    <location>
        <begin position="20"/>
        <end position="191"/>
    </location>
</feature>
<comment type="caution">
    <text evidence="2">The sequence shown here is derived from an EMBL/GenBank/DDBJ whole genome shotgun (WGS) entry which is preliminary data.</text>
</comment>